<dbReference type="RefSeq" id="WP_156741142.1">
    <property type="nucleotide sequence ID" value="NZ_CACRYJ010000033.1"/>
</dbReference>
<dbReference type="Proteomes" id="UP000419743">
    <property type="component" value="Unassembled WGS sequence"/>
</dbReference>
<comment type="caution">
    <text evidence="2">The sequence shown here is derived from an EMBL/GenBank/DDBJ whole genome shotgun (WGS) entry which is preliminary data.</text>
</comment>
<proteinExistence type="predicted"/>
<gene>
    <name evidence="2" type="ORF">HALOF300_02383</name>
</gene>
<evidence type="ECO:0000313" key="2">
    <source>
        <dbReference type="EMBL" id="VZO37310.1"/>
    </source>
</evidence>
<dbReference type="EMBL" id="CACRYJ010000033">
    <property type="protein sequence ID" value="VZO37310.1"/>
    <property type="molecule type" value="Genomic_DNA"/>
</dbReference>
<evidence type="ECO:0008006" key="4">
    <source>
        <dbReference type="Google" id="ProtNLM"/>
    </source>
</evidence>
<protein>
    <recommendedName>
        <fullName evidence="4">DUF4192 domain-containing protein</fullName>
    </recommendedName>
</protein>
<feature type="region of interest" description="Disordered" evidence="1">
    <location>
        <begin position="305"/>
        <end position="346"/>
    </location>
</feature>
<evidence type="ECO:0000313" key="3">
    <source>
        <dbReference type="Proteomes" id="UP000419743"/>
    </source>
</evidence>
<reference evidence="2 3" key="1">
    <citation type="submission" date="2019-11" db="EMBL/GenBank/DDBJ databases">
        <authorList>
            <person name="Criscuolo A."/>
        </authorList>
    </citation>
    <scope>NUCLEOTIDE SEQUENCE [LARGE SCALE GENOMIC DNA]</scope>
    <source>
        <strain evidence="2">CIP111667</strain>
    </source>
</reference>
<feature type="compositionally biased region" description="Basic and acidic residues" evidence="1">
    <location>
        <begin position="306"/>
        <end position="330"/>
    </location>
</feature>
<accession>A0A7M4DJS5</accession>
<name>A0A7M4DJS5_9MICO</name>
<evidence type="ECO:0000256" key="1">
    <source>
        <dbReference type="SAM" id="MobiDB-lite"/>
    </source>
</evidence>
<dbReference type="AlphaFoldDB" id="A0A7M4DJS5"/>
<organism evidence="2 3">
    <name type="scientific">Occultella aeris</name>
    <dbReference type="NCBI Taxonomy" id="2761496"/>
    <lineage>
        <taxon>Bacteria</taxon>
        <taxon>Bacillati</taxon>
        <taxon>Actinomycetota</taxon>
        <taxon>Actinomycetes</taxon>
        <taxon>Micrococcales</taxon>
        <taxon>Ruaniaceae</taxon>
        <taxon>Occultella</taxon>
    </lineage>
</organism>
<keyword evidence="3" id="KW-1185">Reference proteome</keyword>
<sequence length="346" mass="37365">MSEPRPTVHISTAGDILAMIPSLVGYQLDSKHVAVLGMIDDRLITFTAAIDWEDNDPADVAMAIERAATTSGADQLLVVGYGPQGATRARAFGAMSAQVNPGLSHHEMHINEGQYVLLDHPRARWRPMPEPPADLAVLGRPPAAATREEMRARYAPLDQPTIDPLAGDQAVRLDRLSPSLRIDIARRSLDRIAARAPKPFDAAQVAHLVQDRDVRGSIIVHAYPSSARTEALVQVYRGAPVPHRPVLGSAAGAALYLSGRQAQADAVLEHAGDERLAGLITAAIRAGVPPDRVSEILARTVPEGLRSADEEWTRQTEPTRRARQRPEHPDLSTIPPPMPDVGGPEF</sequence>